<evidence type="ECO:0000259" key="2">
    <source>
        <dbReference type="Pfam" id="PF13349"/>
    </source>
</evidence>
<organism evidence="3 4">
    <name type="scientific">Marinitenerispora sediminis</name>
    <dbReference type="NCBI Taxonomy" id="1931232"/>
    <lineage>
        <taxon>Bacteria</taxon>
        <taxon>Bacillati</taxon>
        <taxon>Actinomycetota</taxon>
        <taxon>Actinomycetes</taxon>
        <taxon>Streptosporangiales</taxon>
        <taxon>Nocardiopsidaceae</taxon>
        <taxon>Marinitenerispora</taxon>
    </lineage>
</organism>
<reference evidence="3 4" key="1">
    <citation type="submission" date="2018-04" db="EMBL/GenBank/DDBJ databases">
        <title>Novel actinobacteria from marine sediment.</title>
        <authorList>
            <person name="Ng Z.Y."/>
            <person name="Tan G.Y.A."/>
        </authorList>
    </citation>
    <scope>NUCLEOTIDE SEQUENCE [LARGE SCALE GENOMIC DNA]</scope>
    <source>
        <strain evidence="3 4">TPS81</strain>
    </source>
</reference>
<dbReference type="Proteomes" id="UP000253318">
    <property type="component" value="Unassembled WGS sequence"/>
</dbReference>
<dbReference type="InterPro" id="IPR025164">
    <property type="entry name" value="Toastrack_DUF4097"/>
</dbReference>
<dbReference type="EMBL" id="QEIN01000034">
    <property type="protein sequence ID" value="RCV60692.1"/>
    <property type="molecule type" value="Genomic_DNA"/>
</dbReference>
<accession>A0A368T8I8</accession>
<gene>
    <name evidence="3" type="ORF">DEF24_06305</name>
</gene>
<proteinExistence type="predicted"/>
<dbReference type="Pfam" id="PF13349">
    <property type="entry name" value="DUF4097"/>
    <property type="match status" value="1"/>
</dbReference>
<evidence type="ECO:0000313" key="3">
    <source>
        <dbReference type="EMBL" id="RCV60692.1"/>
    </source>
</evidence>
<feature type="domain" description="DUF4097" evidence="2">
    <location>
        <begin position="131"/>
        <end position="283"/>
    </location>
</feature>
<feature type="region of interest" description="Disordered" evidence="1">
    <location>
        <begin position="274"/>
        <end position="316"/>
    </location>
</feature>
<dbReference type="RefSeq" id="WP_114397790.1">
    <property type="nucleotide sequence ID" value="NZ_QEIM01000048.1"/>
</dbReference>
<dbReference type="AlphaFoldDB" id="A0A368T8I8"/>
<name>A0A368T8I8_9ACTN</name>
<dbReference type="OrthoDB" id="3473123at2"/>
<comment type="caution">
    <text evidence="3">The sequence shown here is derived from an EMBL/GenBank/DDBJ whole genome shotgun (WGS) entry which is preliminary data.</text>
</comment>
<sequence>MAERSFTAPKAGPIALDLHLSGGTASVLVSDRVTTASLTVTGTQADVDEAEPRNFGDQWTVRSTARGRSDNGGGVHNVISGGVQHGPVIQVVNAVSVSFGPGGMSVNGQPVSTGHHVSHTESAFHIEAVLPAGSSLNARTKSAGVDVKGLPDTITFSSNSGELTTDGARSLNADTVSGEVIVDGAVNDAEITTVSGSVSLNRTSMTGTVEATSASGRISIDAARGSVRAQTTSSRIKVHAVGPTNITATSISGNVKITKDDEVPVDDVQVNALSVSGKVSTPPGTSQRPRRPAGGLASPARGTSRWPFGRPRGPRR</sequence>
<keyword evidence="4" id="KW-1185">Reference proteome</keyword>
<evidence type="ECO:0000313" key="4">
    <source>
        <dbReference type="Proteomes" id="UP000253318"/>
    </source>
</evidence>
<feature type="compositionally biased region" description="Polar residues" evidence="1">
    <location>
        <begin position="274"/>
        <end position="287"/>
    </location>
</feature>
<protein>
    <recommendedName>
        <fullName evidence="2">DUF4097 domain-containing protein</fullName>
    </recommendedName>
</protein>
<evidence type="ECO:0000256" key="1">
    <source>
        <dbReference type="SAM" id="MobiDB-lite"/>
    </source>
</evidence>